<proteinExistence type="predicted"/>
<protein>
    <submittedName>
        <fullName evidence="2">Uncharacterized protein</fullName>
    </submittedName>
</protein>
<dbReference type="RefSeq" id="WP_110565969.1">
    <property type="nucleotide sequence ID" value="NZ_PYBV01000031.1"/>
</dbReference>
<feature type="transmembrane region" description="Helical" evidence="1">
    <location>
        <begin position="6"/>
        <end position="23"/>
    </location>
</feature>
<evidence type="ECO:0000313" key="3">
    <source>
        <dbReference type="Proteomes" id="UP000248333"/>
    </source>
</evidence>
<comment type="caution">
    <text evidence="2">The sequence shown here is derived from an EMBL/GenBank/DDBJ whole genome shotgun (WGS) entry which is preliminary data.</text>
</comment>
<dbReference type="Proteomes" id="UP000248333">
    <property type="component" value="Unassembled WGS sequence"/>
</dbReference>
<dbReference type="EMBL" id="PYBV01000031">
    <property type="protein sequence ID" value="PYC66708.1"/>
    <property type="molecule type" value="Genomic_DNA"/>
</dbReference>
<keyword evidence="3" id="KW-1185">Reference proteome</keyword>
<feature type="transmembrane region" description="Helical" evidence="1">
    <location>
        <begin position="35"/>
        <end position="57"/>
    </location>
</feature>
<evidence type="ECO:0000256" key="1">
    <source>
        <dbReference type="SAM" id="Phobius"/>
    </source>
</evidence>
<name>A0A318NJ35_9ACTN</name>
<gene>
    <name evidence="2" type="ORF">C7C45_24045</name>
</gene>
<reference evidence="2 3" key="1">
    <citation type="submission" date="2018-03" db="EMBL/GenBank/DDBJ databases">
        <title>Bioinformatic expansion and discovery of thiopeptide antibiotics.</title>
        <authorList>
            <person name="Schwalen C.J."/>
            <person name="Hudson G.A."/>
            <person name="Mitchell D.A."/>
        </authorList>
    </citation>
    <scope>NUCLEOTIDE SEQUENCE [LARGE SCALE GENOMIC DNA]</scope>
    <source>
        <strain evidence="2 3">NRRL 8041</strain>
    </source>
</reference>
<feature type="transmembrane region" description="Helical" evidence="1">
    <location>
        <begin position="63"/>
        <end position="81"/>
    </location>
</feature>
<keyword evidence="1" id="KW-0812">Transmembrane</keyword>
<feature type="transmembrane region" description="Helical" evidence="1">
    <location>
        <begin position="88"/>
        <end position="105"/>
    </location>
</feature>
<keyword evidence="1" id="KW-0472">Membrane</keyword>
<organism evidence="2 3">
    <name type="scientific">Micromonospora arborensis</name>
    <dbReference type="NCBI Taxonomy" id="2116518"/>
    <lineage>
        <taxon>Bacteria</taxon>
        <taxon>Bacillati</taxon>
        <taxon>Actinomycetota</taxon>
        <taxon>Actinomycetes</taxon>
        <taxon>Micromonosporales</taxon>
        <taxon>Micromonosporaceae</taxon>
        <taxon>Micromonospora</taxon>
    </lineage>
</organism>
<evidence type="ECO:0000313" key="2">
    <source>
        <dbReference type="EMBL" id="PYC66708.1"/>
    </source>
</evidence>
<keyword evidence="1" id="KW-1133">Transmembrane helix</keyword>
<accession>A0A318NJ35</accession>
<dbReference type="OrthoDB" id="3402356at2"/>
<dbReference type="AlphaFoldDB" id="A0A318NJ35"/>
<sequence length="142" mass="14105">MNVATIAGGLVALFIAAAAFVSVRGRGGTPGSVGLVLRLLAVAATAWIVVALLPFTIDDSGAAASYLLGVPVVVAVCPLIADLTHRAVGITTAVAALVMLLWALVLGLGIGLWFVLPALLLGMAAIATAASRPAAAPRNQDA</sequence>